<proteinExistence type="predicted"/>
<dbReference type="PANTHER" id="PTHR46568:SF1">
    <property type="entry name" value="ALKYLDIHYDROXYACETONEPHOSPHATE SYNTHASE, PEROXISOMAL"/>
    <property type="match status" value="1"/>
</dbReference>
<keyword evidence="8" id="KW-0808">Transferase</keyword>
<keyword evidence="10" id="KW-1185">Reference proteome</keyword>
<dbReference type="Pfam" id="PF01565">
    <property type="entry name" value="FAD_binding_4"/>
    <property type="match status" value="1"/>
</dbReference>
<evidence type="ECO:0000313" key="9">
    <source>
        <dbReference type="Proteomes" id="UP001155901"/>
    </source>
</evidence>
<dbReference type="EMBL" id="JAHTGR010000020">
    <property type="protein sequence ID" value="MBV6324746.1"/>
    <property type="molecule type" value="Genomic_DNA"/>
</dbReference>
<dbReference type="GO" id="GO:0008609">
    <property type="term" value="F:alkylglycerone-phosphate synthase activity"/>
    <property type="evidence" value="ECO:0007669"/>
    <property type="project" value="UniProtKB-EC"/>
</dbReference>
<dbReference type="AlphaFoldDB" id="A0AA41L1G3"/>
<dbReference type="Proteomes" id="UP001162889">
    <property type="component" value="Unassembled WGS sequence"/>
</dbReference>
<evidence type="ECO:0000313" key="7">
    <source>
        <dbReference type="EMBL" id="MBV6324746.1"/>
    </source>
</evidence>
<evidence type="ECO:0000256" key="3">
    <source>
        <dbReference type="PIRSR" id="PIRSR625650-2"/>
    </source>
</evidence>
<dbReference type="RefSeq" id="WP_217945661.1">
    <property type="nucleotide sequence ID" value="NZ_JAHTGR010000020.1"/>
</dbReference>
<evidence type="ECO:0000256" key="5">
    <source>
        <dbReference type="PIRSR" id="PIRSR625650-4"/>
    </source>
</evidence>
<comment type="cofactor">
    <cofactor evidence="4">
        <name>FAD</name>
        <dbReference type="ChEBI" id="CHEBI:57692"/>
    </cofactor>
</comment>
<dbReference type="Pfam" id="PF02913">
    <property type="entry name" value="FAD-oxidase_C"/>
    <property type="match status" value="1"/>
</dbReference>
<keyword evidence="1 4" id="KW-0274">FAD</keyword>
<name>A0AA41L1G3_9BURK</name>
<feature type="site" description="Important for enzyme activity" evidence="5">
    <location>
        <position position="307"/>
    </location>
</feature>
<evidence type="ECO:0000256" key="4">
    <source>
        <dbReference type="PIRSR" id="PIRSR625650-3"/>
    </source>
</evidence>
<comment type="caution">
    <text evidence="7">The sequence shown here is derived from an EMBL/GenBank/DDBJ whole genome shotgun (WGS) entry which is preliminary data.</text>
</comment>
<dbReference type="GO" id="GO:0071949">
    <property type="term" value="F:FAD binding"/>
    <property type="evidence" value="ECO:0007669"/>
    <property type="project" value="InterPro"/>
</dbReference>
<dbReference type="EMBL" id="JALJZU010000005">
    <property type="protein sequence ID" value="MCP2009069.1"/>
    <property type="molecule type" value="Genomic_DNA"/>
</dbReference>
<dbReference type="InterPro" id="IPR006094">
    <property type="entry name" value="Oxid_FAD_bind_N"/>
</dbReference>
<dbReference type="InterPro" id="IPR016166">
    <property type="entry name" value="FAD-bd_PCMH"/>
</dbReference>
<gene>
    <name evidence="7" type="ORF">KVP70_27855</name>
    <name evidence="8" type="ORF">L1274_002782</name>
</gene>
<organism evidence="7 9">
    <name type="scientific">Duganella violaceipulchra</name>
    <dbReference type="NCBI Taxonomy" id="2849652"/>
    <lineage>
        <taxon>Bacteria</taxon>
        <taxon>Pseudomonadati</taxon>
        <taxon>Pseudomonadota</taxon>
        <taxon>Betaproteobacteria</taxon>
        <taxon>Burkholderiales</taxon>
        <taxon>Oxalobacteraceae</taxon>
        <taxon>Telluria group</taxon>
        <taxon>Duganella</taxon>
    </lineage>
</organism>
<dbReference type="Proteomes" id="UP001155901">
    <property type="component" value="Unassembled WGS sequence"/>
</dbReference>
<dbReference type="InterPro" id="IPR025650">
    <property type="entry name" value="Alkyl-DHAP_Synthase"/>
</dbReference>
<dbReference type="GO" id="GO:0008610">
    <property type="term" value="P:lipid biosynthetic process"/>
    <property type="evidence" value="ECO:0007669"/>
    <property type="project" value="InterPro"/>
</dbReference>
<feature type="binding site" evidence="4">
    <location>
        <begin position="124"/>
        <end position="130"/>
    </location>
    <ligand>
        <name>FAD</name>
        <dbReference type="ChEBI" id="CHEBI:57692"/>
    </ligand>
</feature>
<feature type="binding site" evidence="4">
    <location>
        <begin position="205"/>
        <end position="208"/>
    </location>
    <ligand>
        <name>FAD</name>
        <dbReference type="ChEBI" id="CHEBI:57692"/>
    </ligand>
</feature>
<dbReference type="PANTHER" id="PTHR46568">
    <property type="entry name" value="ALKYLDIHYDROXYACETONEPHOSPHATE SYNTHASE, PEROXISOMAL"/>
    <property type="match status" value="1"/>
</dbReference>
<evidence type="ECO:0000256" key="2">
    <source>
        <dbReference type="PIRSR" id="PIRSR625650-1"/>
    </source>
</evidence>
<feature type="active site" description="Proton donor/acceptor" evidence="2">
    <location>
        <position position="456"/>
    </location>
</feature>
<accession>A0AA41L1G3</accession>
<reference evidence="7" key="1">
    <citation type="submission" date="2021-07" db="EMBL/GenBank/DDBJ databases">
        <title>Characterization of violacein-producing bacteria and related species.</title>
        <authorList>
            <person name="Wilson H.S."/>
            <person name="De Leon M.E."/>
        </authorList>
    </citation>
    <scope>NUCLEOTIDE SEQUENCE</scope>
    <source>
        <strain evidence="7">HSC-15S17</strain>
    </source>
</reference>
<feature type="domain" description="FAD-binding PCMH-type" evidence="6">
    <location>
        <begin position="92"/>
        <end position="272"/>
    </location>
</feature>
<evidence type="ECO:0000313" key="10">
    <source>
        <dbReference type="Proteomes" id="UP001162889"/>
    </source>
</evidence>
<dbReference type="PROSITE" id="PS51387">
    <property type="entry name" value="FAD_PCMH"/>
    <property type="match status" value="1"/>
</dbReference>
<dbReference type="EC" id="2.5.1.26" evidence="8"/>
<evidence type="ECO:0000256" key="1">
    <source>
        <dbReference type="ARBA" id="ARBA00022827"/>
    </source>
</evidence>
<reference evidence="8" key="2">
    <citation type="submission" date="2022-03" db="EMBL/GenBank/DDBJ databases">
        <title>Genome Encyclopedia of Bacteria and Archaea VI: Functional Genomics of Type Strains.</title>
        <authorList>
            <person name="Whitman W."/>
        </authorList>
    </citation>
    <scope>NUCLEOTIDE SEQUENCE</scope>
    <source>
        <strain evidence="8">HSC-15S17</strain>
    </source>
</reference>
<sequence>MRRWNGWGDDTIEFALSEDALGFLAQRVGNGTPVADAAFEQACARIAPSRLPPHALTDGLIDGLIDTSAEVRLRNALGQSLPDWLRLRYGVIETAPDGVAYPESAEQVRALIDYAQQFGVALIPQGGGTSVAGHLTAPAGARPVLAVNLTRLRQMYYLDTESQLATFGAGVFGPDLEAQLRARGYTLGHFPQSFEYSTLGGWVVTRSSGQQSLRYGRIEQMFRGGKVETPAGTLDIPTFPASAAGTDLREMVLGSEGRLGILTEATVRVTPLPEYEAFHAVFFPSWDAAEAAVRQVVQAGLSLSMLRLSNPLETTTMLALAGHKKLIGALEGYLSWRGCKDGKCMLMIGVSGRKAAAKASLSDALALTATHGGVHIGRKMGDKWKQNRFRNVYLRNAAWQHGYAIDTVETAVDWPRVGTMMRALEAAATGALAQHGEKVHAYTHLSHLYAQGASVYSTFVYRLAGDYEQDLARWRTLKHAVSMAIVENGGTISHQHGVGSDHAPYLVAEKGELGLSAMRALFAHFDPQQIMNPGKLLP</sequence>
<protein>
    <submittedName>
        <fullName evidence="8">Alkyldihydroxyacetonephosphate synthase</fullName>
        <ecNumber evidence="8">2.5.1.26</ecNumber>
    </submittedName>
    <submittedName>
        <fullName evidence="7">FAD-binding oxidoreductase</fullName>
    </submittedName>
</protein>
<keyword evidence="1 4" id="KW-0285">Flavoprotein</keyword>
<evidence type="ECO:0000313" key="8">
    <source>
        <dbReference type="EMBL" id="MCP2009069.1"/>
    </source>
</evidence>
<dbReference type="InterPro" id="IPR004113">
    <property type="entry name" value="FAD-bd_oxidored_4_C"/>
</dbReference>
<feature type="binding site" evidence="3">
    <location>
        <position position="395"/>
    </location>
    <ligand>
        <name>substrate</name>
    </ligand>
</feature>
<evidence type="ECO:0000259" key="6">
    <source>
        <dbReference type="PROSITE" id="PS51387"/>
    </source>
</evidence>